<evidence type="ECO:0000313" key="1">
    <source>
        <dbReference type="EMBL" id="MBP2384467.1"/>
    </source>
</evidence>
<reference evidence="1 2" key="1">
    <citation type="submission" date="2021-03" db="EMBL/GenBank/DDBJ databases">
        <title>Sequencing the genomes of 1000 actinobacteria strains.</title>
        <authorList>
            <person name="Klenk H.-P."/>
        </authorList>
    </citation>
    <scope>NUCLEOTIDE SEQUENCE [LARGE SCALE GENOMIC DNA]</scope>
    <source>
        <strain evidence="1 2">DSM 14566</strain>
    </source>
</reference>
<accession>A0ABS4X7N8</accession>
<comment type="caution">
    <text evidence="1">The sequence shown here is derived from an EMBL/GenBank/DDBJ whole genome shotgun (WGS) entry which is preliminary data.</text>
</comment>
<dbReference type="RefSeq" id="WP_209905310.1">
    <property type="nucleotide sequence ID" value="NZ_BAAAJW010000026.1"/>
</dbReference>
<name>A0ABS4X7N8_9MICO</name>
<sequence length="147" mass="16117">MTTTELTTRSECAACGIPMQRTWTDDLTDYTWRAVDGSIVGTAEDVPAGAPTNTPELLELLAERGDMHSYSTVLARYQLGHLELPWEHIHRAIEPASTIDPQDVPECHGWPMRAAPGAWICRVDGAITRRELAADGQHPQQGSGQRG</sequence>
<gene>
    <name evidence="1" type="ORF">JOF43_004456</name>
</gene>
<proteinExistence type="predicted"/>
<evidence type="ECO:0000313" key="2">
    <source>
        <dbReference type="Proteomes" id="UP001519290"/>
    </source>
</evidence>
<keyword evidence="2" id="KW-1185">Reference proteome</keyword>
<dbReference type="Proteomes" id="UP001519290">
    <property type="component" value="Unassembled WGS sequence"/>
</dbReference>
<organism evidence="1 2">
    <name type="scientific">Brachybacterium sacelli</name>
    <dbReference type="NCBI Taxonomy" id="173364"/>
    <lineage>
        <taxon>Bacteria</taxon>
        <taxon>Bacillati</taxon>
        <taxon>Actinomycetota</taxon>
        <taxon>Actinomycetes</taxon>
        <taxon>Micrococcales</taxon>
        <taxon>Dermabacteraceae</taxon>
        <taxon>Brachybacterium</taxon>
    </lineage>
</organism>
<dbReference type="EMBL" id="JAGIOD010000002">
    <property type="protein sequence ID" value="MBP2384467.1"/>
    <property type="molecule type" value="Genomic_DNA"/>
</dbReference>
<protein>
    <submittedName>
        <fullName evidence="1">Uncharacterized protein</fullName>
    </submittedName>
</protein>